<proteinExistence type="predicted"/>
<name>A0ABU0T4M4_9ACTN</name>
<feature type="region of interest" description="Disordered" evidence="1">
    <location>
        <begin position="1"/>
        <end position="31"/>
    </location>
</feature>
<sequence>MAPKRDVVVSESAQDIRTRRPRHQLGDGDDPRVEKLAKRVTSVEVRQFIEDEYERSVLPVTSG</sequence>
<organism evidence="2 3">
    <name type="scientific">Streptomyces umbrinus</name>
    <dbReference type="NCBI Taxonomy" id="67370"/>
    <lineage>
        <taxon>Bacteria</taxon>
        <taxon>Bacillati</taxon>
        <taxon>Actinomycetota</taxon>
        <taxon>Actinomycetes</taxon>
        <taxon>Kitasatosporales</taxon>
        <taxon>Streptomycetaceae</taxon>
        <taxon>Streptomyces</taxon>
        <taxon>Streptomyces phaeochromogenes group</taxon>
    </lineage>
</organism>
<protein>
    <submittedName>
        <fullName evidence="2">ABC-type metal ion transport system substrate-binding protein</fullName>
    </submittedName>
</protein>
<dbReference type="Gene3D" id="3.40.190.10">
    <property type="entry name" value="Periplasmic binding protein-like II"/>
    <property type="match status" value="1"/>
</dbReference>
<keyword evidence="3" id="KW-1185">Reference proteome</keyword>
<gene>
    <name evidence="2" type="ORF">QF035_008342</name>
</gene>
<comment type="caution">
    <text evidence="2">The sequence shown here is derived from an EMBL/GenBank/DDBJ whole genome shotgun (WGS) entry which is preliminary data.</text>
</comment>
<reference evidence="2 3" key="1">
    <citation type="submission" date="2023-07" db="EMBL/GenBank/DDBJ databases">
        <title>Comparative genomics of wheat-associated soil bacteria to identify genetic determinants of phenazine resistance.</title>
        <authorList>
            <person name="Mouncey N."/>
        </authorList>
    </citation>
    <scope>NUCLEOTIDE SEQUENCE [LARGE SCALE GENOMIC DNA]</scope>
    <source>
        <strain evidence="2 3">V2I4</strain>
    </source>
</reference>
<dbReference type="EMBL" id="JAUSZI010000002">
    <property type="protein sequence ID" value="MDQ1030760.1"/>
    <property type="molecule type" value="Genomic_DNA"/>
</dbReference>
<accession>A0ABU0T4M4</accession>
<evidence type="ECO:0000313" key="3">
    <source>
        <dbReference type="Proteomes" id="UP001230328"/>
    </source>
</evidence>
<dbReference type="Proteomes" id="UP001230328">
    <property type="component" value="Unassembled WGS sequence"/>
</dbReference>
<evidence type="ECO:0000313" key="2">
    <source>
        <dbReference type="EMBL" id="MDQ1030760.1"/>
    </source>
</evidence>
<evidence type="ECO:0000256" key="1">
    <source>
        <dbReference type="SAM" id="MobiDB-lite"/>
    </source>
</evidence>